<protein>
    <submittedName>
        <fullName evidence="1">Uncharacterized protein</fullName>
    </submittedName>
</protein>
<dbReference type="RefSeq" id="XP_041187045.1">
    <property type="nucleotide sequence ID" value="XM_041337086.1"/>
</dbReference>
<comment type="caution">
    <text evidence="1">The sequence shown here is derived from an EMBL/GenBank/DDBJ whole genome shotgun (WGS) entry which is preliminary data.</text>
</comment>
<feature type="non-terminal residue" evidence="1">
    <location>
        <position position="1"/>
    </location>
</feature>
<organism evidence="1 2">
    <name type="scientific">Suillus subaureus</name>
    <dbReference type="NCBI Taxonomy" id="48587"/>
    <lineage>
        <taxon>Eukaryota</taxon>
        <taxon>Fungi</taxon>
        <taxon>Dikarya</taxon>
        <taxon>Basidiomycota</taxon>
        <taxon>Agaricomycotina</taxon>
        <taxon>Agaricomycetes</taxon>
        <taxon>Agaricomycetidae</taxon>
        <taxon>Boletales</taxon>
        <taxon>Suillineae</taxon>
        <taxon>Suillaceae</taxon>
        <taxon>Suillus</taxon>
    </lineage>
</organism>
<name>A0A9P7DW92_9AGAM</name>
<gene>
    <name evidence="1" type="ORF">BJ212DRAFT_1392985</name>
</gene>
<dbReference type="Proteomes" id="UP000807769">
    <property type="component" value="Unassembled WGS sequence"/>
</dbReference>
<evidence type="ECO:0000313" key="1">
    <source>
        <dbReference type="EMBL" id="KAG1804636.1"/>
    </source>
</evidence>
<dbReference type="EMBL" id="JABBWG010000056">
    <property type="protein sequence ID" value="KAG1804636.1"/>
    <property type="molecule type" value="Genomic_DNA"/>
</dbReference>
<reference evidence="1" key="1">
    <citation type="journal article" date="2020" name="New Phytol.">
        <title>Comparative genomics reveals dynamic genome evolution in host specialist ectomycorrhizal fungi.</title>
        <authorList>
            <person name="Lofgren L.A."/>
            <person name="Nguyen N.H."/>
            <person name="Vilgalys R."/>
            <person name="Ruytinx J."/>
            <person name="Liao H.L."/>
            <person name="Branco S."/>
            <person name="Kuo A."/>
            <person name="LaButti K."/>
            <person name="Lipzen A."/>
            <person name="Andreopoulos W."/>
            <person name="Pangilinan J."/>
            <person name="Riley R."/>
            <person name="Hundley H."/>
            <person name="Na H."/>
            <person name="Barry K."/>
            <person name="Grigoriev I.V."/>
            <person name="Stajich J.E."/>
            <person name="Kennedy P.G."/>
        </authorList>
    </citation>
    <scope>NUCLEOTIDE SEQUENCE</scope>
    <source>
        <strain evidence="1">MN1</strain>
    </source>
</reference>
<keyword evidence="2" id="KW-1185">Reference proteome</keyword>
<proteinExistence type="predicted"/>
<dbReference type="GeneID" id="64631102"/>
<evidence type="ECO:0000313" key="2">
    <source>
        <dbReference type="Proteomes" id="UP000807769"/>
    </source>
</evidence>
<dbReference type="OrthoDB" id="2684694at2759"/>
<sequence length="96" mass="10678">PFGRRSCLSVHVIIASRSCVISHWTAFWSIFLAEQCIGEYKKIASHRNIIAHVKDVASVHNMRDITTVEILELYGFFESPGFFISVRAPAPTGTAA</sequence>
<accession>A0A9P7DW92</accession>
<dbReference type="AlphaFoldDB" id="A0A9P7DW92"/>